<evidence type="ECO:0008006" key="3">
    <source>
        <dbReference type="Google" id="ProtNLM"/>
    </source>
</evidence>
<gene>
    <name evidence="1" type="ORF">GMA22_05790</name>
</gene>
<dbReference type="AlphaFoldDB" id="A0ABD6HM39"/>
<name>A0ABD6HM39_SERMA</name>
<dbReference type="EMBL" id="WNKC01000001">
    <property type="protein sequence ID" value="MVF02768.1"/>
    <property type="molecule type" value="Genomic_DNA"/>
</dbReference>
<accession>A0ABD6HM39</accession>
<organism evidence="1 2">
    <name type="scientific">Serratia marcescens</name>
    <dbReference type="NCBI Taxonomy" id="615"/>
    <lineage>
        <taxon>Bacteria</taxon>
        <taxon>Pseudomonadati</taxon>
        <taxon>Pseudomonadota</taxon>
        <taxon>Gammaproteobacteria</taxon>
        <taxon>Enterobacterales</taxon>
        <taxon>Yersiniaceae</taxon>
        <taxon>Serratia</taxon>
    </lineage>
</organism>
<proteinExistence type="predicted"/>
<evidence type="ECO:0000313" key="1">
    <source>
        <dbReference type="EMBL" id="MVF02768.1"/>
    </source>
</evidence>
<sequence>MTNLPATGITMTSLELVDYINAERAEKAKAAGAEFPSKGHAQLRHDQFMTKVPKVLGEETSPKFLGDDIFTAGNGAQAVRKIYRLPKREACLMAMSYSYEIQAKVFDRMTALEQANVPAPQLPATKTDQIQAGLLIVESATKLLNLSQSSRLGALQKLQELAGLPALMPVYAIDAPSDAVDGSSRPTAAITTLLKLNSSTMSTPVAYRILERLRIVERKSRPSRRHGEKHFWSITGPGLRFGKNITSPNNPRETQPHFYESRFPELLQRIYDEWRRG</sequence>
<protein>
    <recommendedName>
        <fullName evidence="3">Rha family transcriptional regulator</fullName>
    </recommendedName>
</protein>
<evidence type="ECO:0000313" key="2">
    <source>
        <dbReference type="Proteomes" id="UP000443014"/>
    </source>
</evidence>
<dbReference type="Proteomes" id="UP000443014">
    <property type="component" value="Unassembled WGS sequence"/>
</dbReference>
<reference evidence="1 2" key="1">
    <citation type="submission" date="2019-11" db="EMBL/GenBank/DDBJ databases">
        <title>Whole genome sequence of a plant growth promoting strain Serratia marcescens BTL07 isolated from the rhizoplane of Chili (Capsicum annuum).</title>
        <authorList>
            <person name="Dutta S."/>
            <person name="Khatun A."/>
            <person name="Gupta D.R."/>
            <person name="Surovy M.Z."/>
            <person name="Rahman M.M."/>
            <person name="Mahmud N.U."/>
            <person name="Emes R."/>
            <person name="Warry A."/>
            <person name="West H."/>
            <person name="Clarke M.L."/>
            <person name="Islam M.T."/>
        </authorList>
    </citation>
    <scope>NUCLEOTIDE SEQUENCE [LARGE SCALE GENOMIC DNA]</scope>
    <source>
        <strain evidence="1 2">BTL07</strain>
    </source>
</reference>
<comment type="caution">
    <text evidence="1">The sequence shown here is derived from an EMBL/GenBank/DDBJ whole genome shotgun (WGS) entry which is preliminary data.</text>
</comment>
<dbReference type="RefSeq" id="WP_156865525.1">
    <property type="nucleotide sequence ID" value="NZ_WNKC01000001.1"/>
</dbReference>